<evidence type="ECO:0000313" key="3">
    <source>
        <dbReference type="EMBL" id="CAF4353763.1"/>
    </source>
</evidence>
<dbReference type="GO" id="GO:0003924">
    <property type="term" value="F:GTPase activity"/>
    <property type="evidence" value="ECO:0007669"/>
    <property type="project" value="InterPro"/>
</dbReference>
<dbReference type="GO" id="GO:0005525">
    <property type="term" value="F:GTP binding"/>
    <property type="evidence" value="ECO:0007669"/>
    <property type="project" value="UniProtKB-KW"/>
</dbReference>
<dbReference type="Pfam" id="PF00025">
    <property type="entry name" value="Arf"/>
    <property type="match status" value="1"/>
</dbReference>
<proteinExistence type="predicted"/>
<gene>
    <name evidence="3" type="ORF">OKA104_LOCUS48948</name>
</gene>
<evidence type="ECO:0000256" key="1">
    <source>
        <dbReference type="ARBA" id="ARBA00022741"/>
    </source>
</evidence>
<comment type="caution">
    <text evidence="3">The sequence shown here is derived from an EMBL/GenBank/DDBJ whole genome shotgun (WGS) entry which is preliminary data.</text>
</comment>
<dbReference type="EMBL" id="CAJOAY010022059">
    <property type="protein sequence ID" value="CAF4353763.1"/>
    <property type="molecule type" value="Genomic_DNA"/>
</dbReference>
<dbReference type="SUPFAM" id="SSF52540">
    <property type="entry name" value="P-loop containing nucleoside triphosphate hydrolases"/>
    <property type="match status" value="1"/>
</dbReference>
<evidence type="ECO:0000313" key="4">
    <source>
        <dbReference type="Proteomes" id="UP000663881"/>
    </source>
</evidence>
<dbReference type="InterPro" id="IPR027417">
    <property type="entry name" value="P-loop_NTPase"/>
</dbReference>
<keyword evidence="2" id="KW-0342">GTP-binding</keyword>
<dbReference type="Proteomes" id="UP000663881">
    <property type="component" value="Unassembled WGS sequence"/>
</dbReference>
<organism evidence="3 4">
    <name type="scientific">Adineta steineri</name>
    <dbReference type="NCBI Taxonomy" id="433720"/>
    <lineage>
        <taxon>Eukaryota</taxon>
        <taxon>Metazoa</taxon>
        <taxon>Spiralia</taxon>
        <taxon>Gnathifera</taxon>
        <taxon>Rotifera</taxon>
        <taxon>Eurotatoria</taxon>
        <taxon>Bdelloidea</taxon>
        <taxon>Adinetida</taxon>
        <taxon>Adinetidae</taxon>
        <taxon>Adineta</taxon>
    </lineage>
</organism>
<keyword evidence="1" id="KW-0547">Nucleotide-binding</keyword>
<dbReference type="AlphaFoldDB" id="A0A820L1N3"/>
<dbReference type="InterPro" id="IPR006689">
    <property type="entry name" value="Small_GTPase_ARF/SAR"/>
</dbReference>
<reference evidence="3" key="1">
    <citation type="submission" date="2021-02" db="EMBL/GenBank/DDBJ databases">
        <authorList>
            <person name="Nowell W R."/>
        </authorList>
    </citation>
    <scope>NUCLEOTIDE SEQUENCE</scope>
</reference>
<name>A0A820L1N3_9BILA</name>
<accession>A0A820L1N3</accession>
<dbReference type="Gene3D" id="3.40.50.300">
    <property type="entry name" value="P-loop containing nucleotide triphosphate hydrolases"/>
    <property type="match status" value="1"/>
</dbReference>
<sequence length="99" mass="11662">MNNDQLRNKLHLDKLNKNIKWYLQATSAIENQGLDEGFEWLMDSIQDKNDKISPIIETYNDTITMKNHFISLFNITEFTTFISKIISSSFNLLENVLKY</sequence>
<evidence type="ECO:0000256" key="2">
    <source>
        <dbReference type="ARBA" id="ARBA00023134"/>
    </source>
</evidence>
<protein>
    <submittedName>
        <fullName evidence="3">Uncharacterized protein</fullName>
    </submittedName>
</protein>